<keyword evidence="2" id="KW-1185">Reference proteome</keyword>
<dbReference type="Gene3D" id="1.10.10.60">
    <property type="entry name" value="Homeodomain-like"/>
    <property type="match status" value="1"/>
</dbReference>
<organism evidence="1 2">
    <name type="scientific">Endozoicomonas euniceicola</name>
    <dbReference type="NCBI Taxonomy" id="1234143"/>
    <lineage>
        <taxon>Bacteria</taxon>
        <taxon>Pseudomonadati</taxon>
        <taxon>Pseudomonadota</taxon>
        <taxon>Gammaproteobacteria</taxon>
        <taxon>Oceanospirillales</taxon>
        <taxon>Endozoicomonadaceae</taxon>
        <taxon>Endozoicomonas</taxon>
    </lineage>
</organism>
<accession>A0ABY6GNI9</accession>
<evidence type="ECO:0000313" key="1">
    <source>
        <dbReference type="EMBL" id="UYM14290.1"/>
    </source>
</evidence>
<protein>
    <recommendedName>
        <fullName evidence="3">Resolvase HTH domain-containing protein</fullName>
    </recommendedName>
</protein>
<evidence type="ECO:0000313" key="2">
    <source>
        <dbReference type="Proteomes" id="UP001163255"/>
    </source>
</evidence>
<evidence type="ECO:0008006" key="3">
    <source>
        <dbReference type="Google" id="ProtNLM"/>
    </source>
</evidence>
<reference evidence="1" key="1">
    <citation type="submission" date="2022-10" db="EMBL/GenBank/DDBJ databases">
        <title>Completed Genome Sequence of two octocoral isolated bacterium, Endozoicomonas euniceicola EF212T and Endozoicomonas gorgoniicola PS125T.</title>
        <authorList>
            <person name="Chiou Y.-J."/>
            <person name="Chen Y.-H."/>
        </authorList>
    </citation>
    <scope>NUCLEOTIDE SEQUENCE</scope>
    <source>
        <strain evidence="1">EF212</strain>
    </source>
</reference>
<sequence length="121" mass="13346">MPAKIKNKLERVAELFASNPTMTIDEASHVLGIATSTIVLVRRQLGLSTPRKGRKSIHRKEVLMLGDSGLTAKKISEKTGMEVSSVYRILRADSSKEKPKPVIESAFPESNSVNALLMRAW</sequence>
<dbReference type="RefSeq" id="WP_262595696.1">
    <property type="nucleotide sequence ID" value="NZ_CP103300.1"/>
</dbReference>
<proteinExistence type="predicted"/>
<name>A0ABY6GNI9_9GAMM</name>
<gene>
    <name evidence="1" type="ORF">NX720_15435</name>
</gene>
<dbReference type="EMBL" id="CP103300">
    <property type="protein sequence ID" value="UYM14290.1"/>
    <property type="molecule type" value="Genomic_DNA"/>
</dbReference>
<dbReference type="Proteomes" id="UP001163255">
    <property type="component" value="Chromosome"/>
</dbReference>